<comment type="caution">
    <text evidence="9">The sequence shown here is derived from an EMBL/GenBank/DDBJ whole genome shotgun (WGS) entry which is preliminary data.</text>
</comment>
<dbReference type="GO" id="GO:0004519">
    <property type="term" value="F:endonuclease activity"/>
    <property type="evidence" value="ECO:0007669"/>
    <property type="project" value="UniProtKB-KW"/>
</dbReference>
<evidence type="ECO:0000256" key="8">
    <source>
        <dbReference type="SAM" id="MobiDB-lite"/>
    </source>
</evidence>
<name>A0A4V2XPP8_9ACTN</name>
<organism evidence="9 10">
    <name type="scientific">Kribbella albertanoniae</name>
    <dbReference type="NCBI Taxonomy" id="1266829"/>
    <lineage>
        <taxon>Bacteria</taxon>
        <taxon>Bacillati</taxon>
        <taxon>Actinomycetota</taxon>
        <taxon>Actinomycetes</taxon>
        <taxon>Propionibacteriales</taxon>
        <taxon>Kribbellaceae</taxon>
        <taxon>Kribbella</taxon>
    </lineage>
</organism>
<evidence type="ECO:0000256" key="5">
    <source>
        <dbReference type="ARBA" id="ARBA00022801"/>
    </source>
</evidence>
<evidence type="ECO:0000256" key="3">
    <source>
        <dbReference type="ARBA" id="ARBA00022722"/>
    </source>
</evidence>
<accession>A0A4V2XPP8</accession>
<dbReference type="GO" id="GO:0016787">
    <property type="term" value="F:hydrolase activity"/>
    <property type="evidence" value="ECO:0007669"/>
    <property type="project" value="UniProtKB-KW"/>
</dbReference>
<feature type="compositionally biased region" description="Basic residues" evidence="8">
    <location>
        <begin position="104"/>
        <end position="116"/>
    </location>
</feature>
<gene>
    <name evidence="9" type="ORF">E1261_30060</name>
</gene>
<dbReference type="InterPro" id="IPR012933">
    <property type="entry name" value="HicA_mRNA_interferase"/>
</dbReference>
<evidence type="ECO:0000256" key="1">
    <source>
        <dbReference type="ARBA" id="ARBA00006620"/>
    </source>
</evidence>
<evidence type="ECO:0000313" key="9">
    <source>
        <dbReference type="EMBL" id="TDC22795.1"/>
    </source>
</evidence>
<keyword evidence="3" id="KW-0540">Nuclease</keyword>
<feature type="region of interest" description="Disordered" evidence="8">
    <location>
        <begin position="58"/>
        <end position="116"/>
    </location>
</feature>
<keyword evidence="10" id="KW-1185">Reference proteome</keyword>
<dbReference type="GO" id="GO:0003729">
    <property type="term" value="F:mRNA binding"/>
    <property type="evidence" value="ECO:0007669"/>
    <property type="project" value="InterPro"/>
</dbReference>
<dbReference type="Proteomes" id="UP000295075">
    <property type="component" value="Unassembled WGS sequence"/>
</dbReference>
<keyword evidence="6" id="KW-0694">RNA-binding</keyword>
<evidence type="ECO:0000256" key="7">
    <source>
        <dbReference type="ARBA" id="ARBA00023016"/>
    </source>
</evidence>
<dbReference type="Pfam" id="PF07927">
    <property type="entry name" value="HicA_toxin"/>
    <property type="match status" value="1"/>
</dbReference>
<keyword evidence="7" id="KW-0346">Stress response</keyword>
<keyword evidence="5" id="KW-0378">Hydrolase</keyword>
<evidence type="ECO:0000256" key="4">
    <source>
        <dbReference type="ARBA" id="ARBA00022759"/>
    </source>
</evidence>
<feature type="compositionally biased region" description="Basic and acidic residues" evidence="8">
    <location>
        <begin position="60"/>
        <end position="75"/>
    </location>
</feature>
<evidence type="ECO:0000256" key="2">
    <source>
        <dbReference type="ARBA" id="ARBA00022649"/>
    </source>
</evidence>
<dbReference type="Gene3D" id="3.30.920.30">
    <property type="entry name" value="Hypothetical protein"/>
    <property type="match status" value="1"/>
</dbReference>
<comment type="similarity">
    <text evidence="1">Belongs to the HicA mRNA interferase family.</text>
</comment>
<dbReference type="InterPro" id="IPR038570">
    <property type="entry name" value="HicA_sf"/>
</dbReference>
<keyword evidence="2" id="KW-1277">Toxin-antitoxin system</keyword>
<dbReference type="OrthoDB" id="3830873at2"/>
<reference evidence="9 10" key="1">
    <citation type="submission" date="2019-03" db="EMBL/GenBank/DDBJ databases">
        <title>Draft genome sequences of novel Actinobacteria.</title>
        <authorList>
            <person name="Sahin N."/>
            <person name="Ay H."/>
            <person name="Saygin H."/>
        </authorList>
    </citation>
    <scope>NUCLEOTIDE SEQUENCE [LARGE SCALE GENOMIC DNA]</scope>
    <source>
        <strain evidence="9 10">JCM 30547</strain>
    </source>
</reference>
<sequence length="116" mass="12391">MPIKVRDAERILRNAGYRKLDGRGKGSHMVYQNDAGISVTVPSHGEIPTGTWSAIQRQAGLKEQKGSRDSADDAQRLANDGVAKAGSAPDSQTPKAQPASRHDSGKKRGRGRGRST</sequence>
<evidence type="ECO:0000313" key="10">
    <source>
        <dbReference type="Proteomes" id="UP000295075"/>
    </source>
</evidence>
<keyword evidence="4" id="KW-0255">Endonuclease</keyword>
<evidence type="ECO:0000256" key="6">
    <source>
        <dbReference type="ARBA" id="ARBA00022884"/>
    </source>
</evidence>
<protein>
    <submittedName>
        <fullName evidence="9">Addiction module toxin, HicA family</fullName>
    </submittedName>
</protein>
<dbReference type="AlphaFoldDB" id="A0A4V2XPP8"/>
<proteinExistence type="inferred from homology"/>
<dbReference type="EMBL" id="SMKA01000181">
    <property type="protein sequence ID" value="TDC22795.1"/>
    <property type="molecule type" value="Genomic_DNA"/>
</dbReference>
<dbReference type="RefSeq" id="WP_132412466.1">
    <property type="nucleotide sequence ID" value="NZ_SMKA01000181.1"/>
</dbReference>
<dbReference type="SUPFAM" id="SSF54786">
    <property type="entry name" value="YcfA/nrd intein domain"/>
    <property type="match status" value="1"/>
</dbReference>